<dbReference type="AlphaFoldDB" id="A0A9P8ARK5"/>
<feature type="non-terminal residue" evidence="1">
    <location>
        <position position="147"/>
    </location>
</feature>
<dbReference type="EMBL" id="MU250536">
    <property type="protein sequence ID" value="KAG7445488.1"/>
    <property type="molecule type" value="Genomic_DNA"/>
</dbReference>
<protein>
    <recommendedName>
        <fullName evidence="3">F-box domain-containing protein</fullName>
    </recommendedName>
</protein>
<gene>
    <name evidence="1" type="ORF">BT62DRAFT_896778</name>
</gene>
<evidence type="ECO:0000313" key="2">
    <source>
        <dbReference type="Proteomes" id="UP000812287"/>
    </source>
</evidence>
<dbReference type="Proteomes" id="UP000812287">
    <property type="component" value="Unassembled WGS sequence"/>
</dbReference>
<name>A0A9P8ARK5_9AGAR</name>
<reference evidence="1" key="1">
    <citation type="submission" date="2020-11" db="EMBL/GenBank/DDBJ databases">
        <title>Adaptations for nitrogen fixation in a non-lichenized fungal sporocarp promotes dispersal by wood-feeding termites.</title>
        <authorList>
            <consortium name="DOE Joint Genome Institute"/>
            <person name="Koch R.A."/>
            <person name="Yoon G."/>
            <person name="Arayal U."/>
            <person name="Lail K."/>
            <person name="Amirebrahimi M."/>
            <person name="Labutti K."/>
            <person name="Lipzen A."/>
            <person name="Riley R."/>
            <person name="Barry K."/>
            <person name="Henrissat B."/>
            <person name="Grigoriev I.V."/>
            <person name="Herr J.R."/>
            <person name="Aime M.C."/>
        </authorList>
    </citation>
    <scope>NUCLEOTIDE SEQUENCE</scope>
    <source>
        <strain evidence="1">MCA 3950</strain>
    </source>
</reference>
<dbReference type="OrthoDB" id="3266451at2759"/>
<proteinExistence type="predicted"/>
<evidence type="ECO:0000313" key="1">
    <source>
        <dbReference type="EMBL" id="KAG7445488.1"/>
    </source>
</evidence>
<dbReference type="GeneID" id="66105574"/>
<accession>A0A9P8ARK5</accession>
<organism evidence="1 2">
    <name type="scientific">Guyanagaster necrorhizus</name>
    <dbReference type="NCBI Taxonomy" id="856835"/>
    <lineage>
        <taxon>Eukaryota</taxon>
        <taxon>Fungi</taxon>
        <taxon>Dikarya</taxon>
        <taxon>Basidiomycota</taxon>
        <taxon>Agaricomycotina</taxon>
        <taxon>Agaricomycetes</taxon>
        <taxon>Agaricomycetidae</taxon>
        <taxon>Agaricales</taxon>
        <taxon>Marasmiineae</taxon>
        <taxon>Physalacriaceae</taxon>
        <taxon>Guyanagaster</taxon>
    </lineage>
</organism>
<evidence type="ECO:0008006" key="3">
    <source>
        <dbReference type="Google" id="ProtNLM"/>
    </source>
</evidence>
<sequence length="147" mass="16909">MSPSDLLSGADDFILAGSLKSLYENNEPPSNAQENILRDELARRLESLSYIDEKIARLRMELEAHLRARDAISCEIDIIKIGLHPIRRLPDDILTVIFGHCVRNPAKLFDSWDRYDYDSLVIDDAPWTVSYVCHQWRAVAINTARLW</sequence>
<keyword evidence="2" id="KW-1185">Reference proteome</keyword>
<dbReference type="RefSeq" id="XP_043038988.1">
    <property type="nucleotide sequence ID" value="XM_043183277.1"/>
</dbReference>
<comment type="caution">
    <text evidence="1">The sequence shown here is derived from an EMBL/GenBank/DDBJ whole genome shotgun (WGS) entry which is preliminary data.</text>
</comment>